<dbReference type="Pfam" id="PF04995">
    <property type="entry name" value="CcmD"/>
    <property type="match status" value="1"/>
</dbReference>
<keyword evidence="10 12" id="KW-1133">Transmembrane helix</keyword>
<evidence type="ECO:0000256" key="4">
    <source>
        <dbReference type="ARBA" id="ARBA00016461"/>
    </source>
</evidence>
<sequence>MFFHSLHDFLAMGGYAAYVWSAFGITFFSLFVLSLLSVKRHKRILDEVRQQQARETRIERAKTMENTL</sequence>
<dbReference type="AlphaFoldDB" id="A0A1R4B0F8"/>
<dbReference type="InterPro" id="IPR052075">
    <property type="entry name" value="Heme_exporter_D"/>
</dbReference>
<evidence type="ECO:0000256" key="6">
    <source>
        <dbReference type="ARBA" id="ARBA00022475"/>
    </source>
</evidence>
<dbReference type="GO" id="GO:0005886">
    <property type="term" value="C:plasma membrane"/>
    <property type="evidence" value="ECO:0007669"/>
    <property type="project" value="UniProtKB-SubCell"/>
</dbReference>
<dbReference type="GO" id="GO:0015886">
    <property type="term" value="P:heme transport"/>
    <property type="evidence" value="ECO:0007669"/>
    <property type="project" value="InterPro"/>
</dbReference>
<name>A0A1R4B0F8_9VIBR</name>
<evidence type="ECO:0000256" key="1">
    <source>
        <dbReference type="ARBA" id="ARBA00002442"/>
    </source>
</evidence>
<keyword evidence="9 12" id="KW-0201">Cytochrome c-type biogenesis</keyword>
<evidence type="ECO:0000256" key="10">
    <source>
        <dbReference type="ARBA" id="ARBA00022989"/>
    </source>
</evidence>
<keyword evidence="7 12" id="KW-0997">Cell inner membrane</keyword>
<dbReference type="OrthoDB" id="9815607at2"/>
<keyword evidence="8 12" id="KW-0812">Transmembrane</keyword>
<keyword evidence="14" id="KW-1185">Reference proteome</keyword>
<evidence type="ECO:0000256" key="3">
    <source>
        <dbReference type="ARBA" id="ARBA00008741"/>
    </source>
</evidence>
<dbReference type="PANTHER" id="PTHR37531">
    <property type="entry name" value="HEME EXPORTER PROTEIN D"/>
    <property type="match status" value="1"/>
</dbReference>
<reference evidence="13 14" key="1">
    <citation type="submission" date="2017-02" db="EMBL/GenBank/DDBJ databases">
        <authorList>
            <person name="Peterson S.W."/>
        </authorList>
    </citation>
    <scope>NUCLEOTIDE SEQUENCE [LARGE SCALE GENOMIC DNA]</scope>
    <source>
        <strain evidence="13 14">CECT 9027</strain>
    </source>
</reference>
<comment type="function">
    <text evidence="1 12">Required for the export of heme to the periplasm for the biogenesis of c-type cytochromes.</text>
</comment>
<dbReference type="InterPro" id="IPR007078">
    <property type="entry name" value="Haem_export_protD_CcmD"/>
</dbReference>
<dbReference type="Proteomes" id="UP000189475">
    <property type="component" value="Unassembled WGS sequence"/>
</dbReference>
<evidence type="ECO:0000313" key="14">
    <source>
        <dbReference type="Proteomes" id="UP000189475"/>
    </source>
</evidence>
<dbReference type="NCBIfam" id="TIGR03141">
    <property type="entry name" value="cytochro_ccmD"/>
    <property type="match status" value="1"/>
</dbReference>
<dbReference type="EMBL" id="FUFT01000001">
    <property type="protein sequence ID" value="SJL82405.1"/>
    <property type="molecule type" value="Genomic_DNA"/>
</dbReference>
<evidence type="ECO:0000313" key="13">
    <source>
        <dbReference type="EMBL" id="SJL82405.1"/>
    </source>
</evidence>
<dbReference type="STRING" id="1918946.VPAL9027_00330"/>
<keyword evidence="11 12" id="KW-0472">Membrane</keyword>
<keyword evidence="6 12" id="KW-1003">Cell membrane</keyword>
<keyword evidence="5 12" id="KW-0813">Transport</keyword>
<evidence type="ECO:0000256" key="7">
    <source>
        <dbReference type="ARBA" id="ARBA00022519"/>
    </source>
</evidence>
<organism evidence="13 14">
    <name type="scientific">Vibrio palustris</name>
    <dbReference type="NCBI Taxonomy" id="1918946"/>
    <lineage>
        <taxon>Bacteria</taxon>
        <taxon>Pseudomonadati</taxon>
        <taxon>Pseudomonadota</taxon>
        <taxon>Gammaproteobacteria</taxon>
        <taxon>Vibrionales</taxon>
        <taxon>Vibrionaceae</taxon>
        <taxon>Vibrio</taxon>
    </lineage>
</organism>
<evidence type="ECO:0000256" key="8">
    <source>
        <dbReference type="ARBA" id="ARBA00022692"/>
    </source>
</evidence>
<protein>
    <recommendedName>
        <fullName evidence="4 12">Heme exporter protein D</fullName>
    </recommendedName>
</protein>
<gene>
    <name evidence="13" type="primary">ccmD</name>
    <name evidence="13" type="ORF">VPAL9027_00330</name>
</gene>
<evidence type="ECO:0000256" key="9">
    <source>
        <dbReference type="ARBA" id="ARBA00022748"/>
    </source>
</evidence>
<comment type="similarity">
    <text evidence="3 12">Belongs to the CcmD/CycX/HelD family.</text>
</comment>
<evidence type="ECO:0000256" key="12">
    <source>
        <dbReference type="RuleBase" id="RU363101"/>
    </source>
</evidence>
<comment type="subcellular location">
    <subcellularLocation>
        <location evidence="2 12">Cell inner membrane</location>
        <topology evidence="2 12">Single-pass membrane protein</topology>
    </subcellularLocation>
</comment>
<dbReference type="GO" id="GO:0017004">
    <property type="term" value="P:cytochrome complex assembly"/>
    <property type="evidence" value="ECO:0007669"/>
    <property type="project" value="UniProtKB-KW"/>
</dbReference>
<dbReference type="RefSeq" id="WP_077311672.1">
    <property type="nucleotide sequence ID" value="NZ_AP024887.1"/>
</dbReference>
<accession>A0A1R4B0F8</accession>
<evidence type="ECO:0000256" key="5">
    <source>
        <dbReference type="ARBA" id="ARBA00022448"/>
    </source>
</evidence>
<dbReference type="PANTHER" id="PTHR37531:SF1">
    <property type="entry name" value="HEME EXPORTER PROTEIN D"/>
    <property type="match status" value="1"/>
</dbReference>
<dbReference type="GO" id="GO:1903607">
    <property type="term" value="P:cytochrome c biosynthetic process"/>
    <property type="evidence" value="ECO:0007669"/>
    <property type="project" value="TreeGrafter"/>
</dbReference>
<evidence type="ECO:0000256" key="11">
    <source>
        <dbReference type="ARBA" id="ARBA00023136"/>
    </source>
</evidence>
<proteinExistence type="inferred from homology"/>
<evidence type="ECO:0000256" key="2">
    <source>
        <dbReference type="ARBA" id="ARBA00004377"/>
    </source>
</evidence>
<feature type="transmembrane region" description="Helical" evidence="12">
    <location>
        <begin position="15"/>
        <end position="36"/>
    </location>
</feature>